<dbReference type="Pfam" id="PF02140">
    <property type="entry name" value="SUEL_Lectin"/>
    <property type="match status" value="1"/>
</dbReference>
<sequence length="103" mass="11361">TLQVCEYETMTLECSTNQHIAVVHALFGRTETEPNCGGDSWYFGNTNCRSINAVSVVKDQCDGRRTCTVTADHAVFGDPCFGTSKYLEVKYGCLENDSHKGKV</sequence>
<dbReference type="STRING" id="7739.C3YWH0"/>
<dbReference type="GO" id="GO:0030246">
    <property type="term" value="F:carbohydrate binding"/>
    <property type="evidence" value="ECO:0007669"/>
    <property type="project" value="InterPro"/>
</dbReference>
<dbReference type="eggNOG" id="KOG4729">
    <property type="taxonomic scope" value="Eukaryota"/>
</dbReference>
<dbReference type="AlphaFoldDB" id="C3YWH0"/>
<evidence type="ECO:0000313" key="2">
    <source>
        <dbReference type="EMBL" id="EEN55214.1"/>
    </source>
</evidence>
<dbReference type="InterPro" id="IPR000922">
    <property type="entry name" value="Lectin_gal-bd_dom"/>
</dbReference>
<dbReference type="InParanoid" id="C3YWH0"/>
<dbReference type="PANTHER" id="PTHR46780">
    <property type="entry name" value="PROTEIN EVA-1"/>
    <property type="match status" value="1"/>
</dbReference>
<proteinExistence type="predicted"/>
<feature type="non-terminal residue" evidence="2">
    <location>
        <position position="1"/>
    </location>
</feature>
<organism>
    <name type="scientific">Branchiostoma floridae</name>
    <name type="common">Florida lancelet</name>
    <name type="synonym">Amphioxus</name>
    <dbReference type="NCBI Taxonomy" id="7739"/>
    <lineage>
        <taxon>Eukaryota</taxon>
        <taxon>Metazoa</taxon>
        <taxon>Chordata</taxon>
        <taxon>Cephalochordata</taxon>
        <taxon>Leptocardii</taxon>
        <taxon>Amphioxiformes</taxon>
        <taxon>Branchiostomatidae</taxon>
        <taxon>Branchiostoma</taxon>
    </lineage>
</organism>
<protein>
    <recommendedName>
        <fullName evidence="1">SUEL-type lectin domain-containing protein</fullName>
    </recommendedName>
</protein>
<evidence type="ECO:0000259" key="1">
    <source>
        <dbReference type="PROSITE" id="PS50228"/>
    </source>
</evidence>
<dbReference type="EMBL" id="GG666561">
    <property type="protein sequence ID" value="EEN55214.1"/>
    <property type="molecule type" value="Genomic_DNA"/>
</dbReference>
<dbReference type="PROSITE" id="PS50228">
    <property type="entry name" value="SUEL_LECTIN"/>
    <property type="match status" value="1"/>
</dbReference>
<feature type="domain" description="SUEL-type lectin" evidence="1">
    <location>
        <begin position="4"/>
        <end position="94"/>
    </location>
</feature>
<accession>C3YWH0</accession>
<dbReference type="CDD" id="cd22827">
    <property type="entry name" value="Gal_Rha_Lectin_SUL-I-like"/>
    <property type="match status" value="1"/>
</dbReference>
<reference evidence="2" key="1">
    <citation type="journal article" date="2008" name="Nature">
        <title>The amphioxus genome and the evolution of the chordate karyotype.</title>
        <authorList>
            <consortium name="US DOE Joint Genome Institute (JGI-PGF)"/>
            <person name="Putnam N.H."/>
            <person name="Butts T."/>
            <person name="Ferrier D.E.K."/>
            <person name="Furlong R.F."/>
            <person name="Hellsten U."/>
            <person name="Kawashima T."/>
            <person name="Robinson-Rechavi M."/>
            <person name="Shoguchi E."/>
            <person name="Terry A."/>
            <person name="Yu J.-K."/>
            <person name="Benito-Gutierrez E.L."/>
            <person name="Dubchak I."/>
            <person name="Garcia-Fernandez J."/>
            <person name="Gibson-Brown J.J."/>
            <person name="Grigoriev I.V."/>
            <person name="Horton A.C."/>
            <person name="de Jong P.J."/>
            <person name="Jurka J."/>
            <person name="Kapitonov V.V."/>
            <person name="Kohara Y."/>
            <person name="Kuroki Y."/>
            <person name="Lindquist E."/>
            <person name="Lucas S."/>
            <person name="Osoegawa K."/>
            <person name="Pennacchio L.A."/>
            <person name="Salamov A.A."/>
            <person name="Satou Y."/>
            <person name="Sauka-Spengler T."/>
            <person name="Schmutz J."/>
            <person name="Shin-I T."/>
            <person name="Toyoda A."/>
            <person name="Bronner-Fraser M."/>
            <person name="Fujiyama A."/>
            <person name="Holland L.Z."/>
            <person name="Holland P.W.H."/>
            <person name="Satoh N."/>
            <person name="Rokhsar D.S."/>
        </authorList>
    </citation>
    <scope>NUCLEOTIDE SEQUENCE [LARGE SCALE GENOMIC DNA]</scope>
    <source>
        <strain evidence="2">S238N-H82</strain>
        <tissue evidence="2">Testes</tissue>
    </source>
</reference>
<name>C3YWH0_BRAFL</name>
<gene>
    <name evidence="2" type="ORF">BRAFLDRAFT_200056</name>
</gene>
<dbReference type="InterPro" id="IPR043159">
    <property type="entry name" value="Lectin_gal-bd_sf"/>
</dbReference>
<dbReference type="Gene3D" id="2.60.120.740">
    <property type="match status" value="1"/>
</dbReference>
<dbReference type="FunFam" id="2.60.120.740:FF:000001">
    <property type="entry name" value="Adhesion G protein-coupled receptor L2"/>
    <property type="match status" value="1"/>
</dbReference>